<dbReference type="NCBIfam" id="TIGR00786">
    <property type="entry name" value="dctM"/>
    <property type="match status" value="1"/>
</dbReference>
<dbReference type="PANTHER" id="PTHR33362:SF2">
    <property type="entry name" value="TRAP TRANSPORTER LARGE PERMEASE PROTEIN"/>
    <property type="match status" value="1"/>
</dbReference>
<evidence type="ECO:0000256" key="2">
    <source>
        <dbReference type="ARBA" id="ARBA00022475"/>
    </source>
</evidence>
<feature type="transmembrane region" description="Helical" evidence="7">
    <location>
        <begin position="217"/>
        <end position="242"/>
    </location>
</feature>
<sequence length="434" mass="44316">MSALGAALLLFGLFFLLLFASVPISIAIGVSSFVTIVAVLGWSDATFILGQQMTGGVESFPLLAIPLFILAGNIMNSGGIARRLIDLALVIVGRVPGSLAHTNVVANMLFGALSGSAVASAAAIGGTLHRRQEEEGYDPAFSTAVNISSASTGLLIPPTTAAIVYSTIAGGVSVSALFMAGYVPGILMGLVVIAVATVIALRQGLRGGEGVGLRQGLIVLLRAIPSLLLIIIVVGGIVAGVFTATEGAAVAVVYCLVLSLIYRALNREAIARIIRDTVSATGVVMLLVAASSAMSWIMAFSGIPGAITDAMLSVASSGPVVIALMLIVLLAVGTFLDITPAILIFTPIMLPIAESVGMDPVHFGMVLIMAMCIGTMTPPVGSVLFVATGITGVSIERVVPRLLPFFAALIALLILIAYVPALSLWLPGLTGSLE</sequence>
<evidence type="ECO:0000313" key="9">
    <source>
        <dbReference type="EMBL" id="EYT49327.1"/>
    </source>
</evidence>
<dbReference type="InterPro" id="IPR010656">
    <property type="entry name" value="DctM"/>
</dbReference>
<dbReference type="Pfam" id="PF06808">
    <property type="entry name" value="DctM"/>
    <property type="match status" value="1"/>
</dbReference>
<keyword evidence="2" id="KW-1003">Cell membrane</keyword>
<feature type="transmembrane region" description="Helical" evidence="7">
    <location>
        <begin position="62"/>
        <end position="85"/>
    </location>
</feature>
<feature type="transmembrane region" description="Helical" evidence="7">
    <location>
        <begin position="277"/>
        <end position="300"/>
    </location>
</feature>
<protein>
    <submittedName>
        <fullName evidence="9">Membrane protein</fullName>
    </submittedName>
</protein>
<keyword evidence="5 7" id="KW-1133">Transmembrane helix</keyword>
<dbReference type="Proteomes" id="UP000019754">
    <property type="component" value="Unassembled WGS sequence"/>
</dbReference>
<evidence type="ECO:0000256" key="4">
    <source>
        <dbReference type="ARBA" id="ARBA00022692"/>
    </source>
</evidence>
<feature type="transmembrane region" description="Helical" evidence="7">
    <location>
        <begin position="320"/>
        <end position="345"/>
    </location>
</feature>
<evidence type="ECO:0000256" key="7">
    <source>
        <dbReference type="SAM" id="Phobius"/>
    </source>
</evidence>
<feature type="transmembrane region" description="Helical" evidence="7">
    <location>
        <begin position="30"/>
        <end position="50"/>
    </location>
</feature>
<reference evidence="9 10" key="1">
    <citation type="journal article" date="2013" name="Genome Announc.">
        <title>Draft genome sequence of an Actinobacterium, Brachybacterium muris strain UCD-AY4.</title>
        <authorList>
            <person name="Lo J.R."/>
            <person name="Lang J.M."/>
            <person name="Darling A.E."/>
            <person name="Eisen J.A."/>
            <person name="Coil D.A."/>
        </authorList>
    </citation>
    <scope>NUCLEOTIDE SEQUENCE [LARGE SCALE GENOMIC DNA]</scope>
    <source>
        <strain evidence="9 10">UCD-AY4</strain>
    </source>
</reference>
<evidence type="ECO:0000256" key="3">
    <source>
        <dbReference type="ARBA" id="ARBA00022519"/>
    </source>
</evidence>
<evidence type="ECO:0000256" key="6">
    <source>
        <dbReference type="ARBA" id="ARBA00023136"/>
    </source>
</evidence>
<feature type="transmembrane region" description="Helical" evidence="7">
    <location>
        <begin position="366"/>
        <end position="390"/>
    </location>
</feature>
<dbReference type="EMBL" id="AORC01000009">
    <property type="protein sequence ID" value="EYT49327.1"/>
    <property type="molecule type" value="Genomic_DNA"/>
</dbReference>
<dbReference type="PIRSF" id="PIRSF006066">
    <property type="entry name" value="HI0050"/>
    <property type="match status" value="1"/>
</dbReference>
<evidence type="ECO:0000256" key="5">
    <source>
        <dbReference type="ARBA" id="ARBA00022989"/>
    </source>
</evidence>
<gene>
    <name evidence="9" type="ORF">D641_0107820</name>
</gene>
<dbReference type="STRING" id="1249481.D641_0107820"/>
<evidence type="ECO:0000313" key="10">
    <source>
        <dbReference type="Proteomes" id="UP000019754"/>
    </source>
</evidence>
<feature type="transmembrane region" description="Helical" evidence="7">
    <location>
        <begin position="402"/>
        <end position="426"/>
    </location>
</feature>
<evidence type="ECO:0000256" key="1">
    <source>
        <dbReference type="ARBA" id="ARBA00004429"/>
    </source>
</evidence>
<comment type="subcellular location">
    <subcellularLocation>
        <location evidence="1">Cell inner membrane</location>
        <topology evidence="1">Multi-pass membrane protein</topology>
    </subcellularLocation>
</comment>
<keyword evidence="4 7" id="KW-0812">Transmembrane</keyword>
<dbReference type="GO" id="GO:0022857">
    <property type="term" value="F:transmembrane transporter activity"/>
    <property type="evidence" value="ECO:0007669"/>
    <property type="project" value="TreeGrafter"/>
</dbReference>
<dbReference type="GO" id="GO:0005886">
    <property type="term" value="C:plasma membrane"/>
    <property type="evidence" value="ECO:0007669"/>
    <property type="project" value="UniProtKB-SubCell"/>
</dbReference>
<dbReference type="PANTHER" id="PTHR33362">
    <property type="entry name" value="SIALIC ACID TRAP TRANSPORTER PERMEASE PROTEIN SIAT-RELATED"/>
    <property type="match status" value="1"/>
</dbReference>
<keyword evidence="6 7" id="KW-0472">Membrane</keyword>
<organism evidence="9 10">
    <name type="scientific">Brachybacterium muris UCD-AY4</name>
    <dbReference type="NCBI Taxonomy" id="1249481"/>
    <lineage>
        <taxon>Bacteria</taxon>
        <taxon>Bacillati</taxon>
        <taxon>Actinomycetota</taxon>
        <taxon>Actinomycetes</taxon>
        <taxon>Micrococcales</taxon>
        <taxon>Dermabacteraceae</taxon>
        <taxon>Brachybacterium</taxon>
    </lineage>
</organism>
<feature type="transmembrane region" description="Helical" evidence="7">
    <location>
        <begin position="248"/>
        <end position="265"/>
    </location>
</feature>
<dbReference type="HOGENOM" id="CLU_019824_4_1_11"/>
<keyword evidence="3" id="KW-0997">Cell inner membrane</keyword>
<feature type="transmembrane region" description="Helical" evidence="7">
    <location>
        <begin position="105"/>
        <end position="124"/>
    </location>
</feature>
<keyword evidence="10" id="KW-1185">Reference proteome</keyword>
<proteinExistence type="predicted"/>
<accession>A0A022KXS4</accession>
<dbReference type="AlphaFoldDB" id="A0A022KXS4"/>
<dbReference type="OrthoDB" id="9777699at2"/>
<dbReference type="RefSeq" id="WP_017823098.1">
    <property type="nucleotide sequence ID" value="NZ_AORC01000009.1"/>
</dbReference>
<name>A0A022KXS4_9MICO</name>
<evidence type="ECO:0000259" key="8">
    <source>
        <dbReference type="Pfam" id="PF06808"/>
    </source>
</evidence>
<feature type="transmembrane region" description="Helical" evidence="7">
    <location>
        <begin position="186"/>
        <end position="205"/>
    </location>
</feature>
<feature type="domain" description="TRAP C4-dicarboxylate transport system permease DctM subunit" evidence="8">
    <location>
        <begin position="11"/>
        <end position="422"/>
    </location>
</feature>
<dbReference type="InterPro" id="IPR004681">
    <property type="entry name" value="TRAP_DctM"/>
</dbReference>
<comment type="caution">
    <text evidence="9">The sequence shown here is derived from an EMBL/GenBank/DDBJ whole genome shotgun (WGS) entry which is preliminary data.</text>
</comment>